<keyword evidence="1" id="KW-0472">Membrane</keyword>
<reference evidence="2 3" key="1">
    <citation type="journal article" date="2024" name="IMA Fungus">
        <title>Apiospora arundinis, a panoply of carbohydrate-active enzymes and secondary metabolites.</title>
        <authorList>
            <person name="Sorensen T."/>
            <person name="Petersen C."/>
            <person name="Muurmann A.T."/>
            <person name="Christiansen J.V."/>
            <person name="Brundto M.L."/>
            <person name="Overgaard C.K."/>
            <person name="Boysen A.T."/>
            <person name="Wollenberg R.D."/>
            <person name="Larsen T.O."/>
            <person name="Sorensen J.L."/>
            <person name="Nielsen K.L."/>
            <person name="Sondergaard T.E."/>
        </authorList>
    </citation>
    <scope>NUCLEOTIDE SEQUENCE [LARGE SCALE GENOMIC DNA]</scope>
    <source>
        <strain evidence="2 3">AAU 773</strain>
    </source>
</reference>
<organism evidence="2 3">
    <name type="scientific">Apiospora arundinis</name>
    <dbReference type="NCBI Taxonomy" id="335852"/>
    <lineage>
        <taxon>Eukaryota</taxon>
        <taxon>Fungi</taxon>
        <taxon>Dikarya</taxon>
        <taxon>Ascomycota</taxon>
        <taxon>Pezizomycotina</taxon>
        <taxon>Sordariomycetes</taxon>
        <taxon>Xylariomycetidae</taxon>
        <taxon>Amphisphaeriales</taxon>
        <taxon>Apiosporaceae</taxon>
        <taxon>Apiospora</taxon>
    </lineage>
</organism>
<accession>A0ABR2HZ80</accession>
<feature type="transmembrane region" description="Helical" evidence="1">
    <location>
        <begin position="12"/>
        <end position="31"/>
    </location>
</feature>
<dbReference type="Proteomes" id="UP001390339">
    <property type="component" value="Unassembled WGS sequence"/>
</dbReference>
<keyword evidence="3" id="KW-1185">Reference proteome</keyword>
<gene>
    <name evidence="2" type="ORF">PGQ11_010947</name>
</gene>
<evidence type="ECO:0000256" key="1">
    <source>
        <dbReference type="SAM" id="Phobius"/>
    </source>
</evidence>
<protein>
    <submittedName>
        <fullName evidence="2">Uncharacterized protein</fullName>
    </submittedName>
</protein>
<sequence>MILPRSARCLRVLLLLILVGLVVATLLLILHRPATTYDLLYEIAAEGEKVRRQKENQIFAQRNDMKQ</sequence>
<keyword evidence="1" id="KW-1133">Transmembrane helix</keyword>
<keyword evidence="1" id="KW-0812">Transmembrane</keyword>
<evidence type="ECO:0000313" key="2">
    <source>
        <dbReference type="EMBL" id="KAK8855035.1"/>
    </source>
</evidence>
<name>A0ABR2HZ80_9PEZI</name>
<evidence type="ECO:0000313" key="3">
    <source>
        <dbReference type="Proteomes" id="UP001390339"/>
    </source>
</evidence>
<dbReference type="EMBL" id="JAPCWZ010000007">
    <property type="protein sequence ID" value="KAK8855035.1"/>
    <property type="molecule type" value="Genomic_DNA"/>
</dbReference>
<comment type="caution">
    <text evidence="2">The sequence shown here is derived from an EMBL/GenBank/DDBJ whole genome shotgun (WGS) entry which is preliminary data.</text>
</comment>
<proteinExistence type="predicted"/>